<dbReference type="Proteomes" id="UP000574390">
    <property type="component" value="Unassembled WGS sequence"/>
</dbReference>
<feature type="non-terminal residue" evidence="2">
    <location>
        <position position="1"/>
    </location>
</feature>
<keyword evidence="3" id="KW-1185">Reference proteome</keyword>
<proteinExistence type="predicted"/>
<dbReference type="AlphaFoldDB" id="A0A7J6QVI3"/>
<gene>
    <name evidence="2" type="ORF">FOZ62_022676</name>
    <name evidence="1" type="ORF">FOZ63_025130</name>
</gene>
<feature type="non-terminal residue" evidence="2">
    <location>
        <position position="80"/>
    </location>
</feature>
<organism evidence="2 4">
    <name type="scientific">Perkinsus olseni</name>
    <name type="common">Perkinsus atlanticus</name>
    <dbReference type="NCBI Taxonomy" id="32597"/>
    <lineage>
        <taxon>Eukaryota</taxon>
        <taxon>Sar</taxon>
        <taxon>Alveolata</taxon>
        <taxon>Perkinsozoa</taxon>
        <taxon>Perkinsea</taxon>
        <taxon>Perkinsida</taxon>
        <taxon>Perkinsidae</taxon>
        <taxon>Perkinsus</taxon>
    </lineage>
</organism>
<dbReference type="EMBL" id="JABANO010037702">
    <property type="protein sequence ID" value="KAF4699746.1"/>
    <property type="molecule type" value="Genomic_DNA"/>
</dbReference>
<evidence type="ECO:0000313" key="4">
    <source>
        <dbReference type="Proteomes" id="UP000574390"/>
    </source>
</evidence>
<evidence type="ECO:0000313" key="1">
    <source>
        <dbReference type="EMBL" id="KAF4699746.1"/>
    </source>
</evidence>
<dbReference type="EMBL" id="JABANM010026854">
    <property type="protein sequence ID" value="KAF4712293.1"/>
    <property type="molecule type" value="Genomic_DNA"/>
</dbReference>
<accession>A0A7J6QVI3</accession>
<dbReference type="Proteomes" id="UP000553632">
    <property type="component" value="Unassembled WGS sequence"/>
</dbReference>
<comment type="caution">
    <text evidence="2">The sequence shown here is derived from an EMBL/GenBank/DDBJ whole genome shotgun (WGS) entry which is preliminary data.</text>
</comment>
<evidence type="ECO:0000313" key="2">
    <source>
        <dbReference type="EMBL" id="KAF4712293.1"/>
    </source>
</evidence>
<name>A0A7J6QVI3_PEROL</name>
<protein>
    <submittedName>
        <fullName evidence="2">Uncharacterized protein</fullName>
    </submittedName>
</protein>
<sequence>HQLWPVDLSHHSRLPCRKRRGRVLLRERNRLPWKVERFVVLYHRHSHRVSLASAVLEFLVFSRVSTLYWPRGWHQGGGCC</sequence>
<reference evidence="3 4" key="1">
    <citation type="submission" date="2020-04" db="EMBL/GenBank/DDBJ databases">
        <title>Perkinsus olseni comparative genomics.</title>
        <authorList>
            <person name="Bogema D.R."/>
        </authorList>
    </citation>
    <scope>NUCLEOTIDE SEQUENCE [LARGE SCALE GENOMIC DNA]</scope>
    <source>
        <strain evidence="2">ATCC PRA-205</strain>
        <strain evidence="1 3">ATCC PRA-207</strain>
    </source>
</reference>
<evidence type="ECO:0000313" key="3">
    <source>
        <dbReference type="Proteomes" id="UP000553632"/>
    </source>
</evidence>